<keyword evidence="3" id="KW-1185">Reference proteome</keyword>
<dbReference type="PANTHER" id="PTHR31303:SF1">
    <property type="entry name" value="CTP-DEPENDENT DIACYLGLYCEROL KINASE 1"/>
    <property type="match status" value="1"/>
</dbReference>
<organism evidence="2 3">
    <name type="scientific">Longimicrobium terrae</name>
    <dbReference type="NCBI Taxonomy" id="1639882"/>
    <lineage>
        <taxon>Bacteria</taxon>
        <taxon>Pseudomonadati</taxon>
        <taxon>Gemmatimonadota</taxon>
        <taxon>Longimicrobiia</taxon>
        <taxon>Longimicrobiales</taxon>
        <taxon>Longimicrobiaceae</taxon>
        <taxon>Longimicrobium</taxon>
    </lineage>
</organism>
<keyword evidence="2" id="KW-0808">Transferase</keyword>
<keyword evidence="1" id="KW-0812">Transmembrane</keyword>
<reference evidence="2 3" key="1">
    <citation type="submission" date="2020-08" db="EMBL/GenBank/DDBJ databases">
        <title>Genomic Encyclopedia of Type Strains, Phase IV (KMG-IV): sequencing the most valuable type-strain genomes for metagenomic binning, comparative biology and taxonomic classification.</title>
        <authorList>
            <person name="Goeker M."/>
        </authorList>
    </citation>
    <scope>NUCLEOTIDE SEQUENCE [LARGE SCALE GENOMIC DNA]</scope>
    <source>
        <strain evidence="2 3">DSM 29007</strain>
    </source>
</reference>
<evidence type="ECO:0000256" key="1">
    <source>
        <dbReference type="SAM" id="Phobius"/>
    </source>
</evidence>
<comment type="caution">
    <text evidence="2">The sequence shown here is derived from an EMBL/GenBank/DDBJ whole genome shotgun (WGS) entry which is preliminary data.</text>
</comment>
<evidence type="ECO:0000313" key="2">
    <source>
        <dbReference type="EMBL" id="MBB6068418.1"/>
    </source>
</evidence>
<name>A0A841GTI1_9BACT</name>
<dbReference type="RefSeq" id="WP_170039302.1">
    <property type="nucleotide sequence ID" value="NZ_JABDTL010000002.1"/>
</dbReference>
<keyword evidence="1" id="KW-1133">Transmembrane helix</keyword>
<evidence type="ECO:0000313" key="3">
    <source>
        <dbReference type="Proteomes" id="UP000582837"/>
    </source>
</evidence>
<gene>
    <name evidence="2" type="ORF">HNQ61_000029</name>
</gene>
<dbReference type="Proteomes" id="UP000582837">
    <property type="component" value="Unassembled WGS sequence"/>
</dbReference>
<dbReference type="EMBL" id="JACHIA010000001">
    <property type="protein sequence ID" value="MBB6068418.1"/>
    <property type="molecule type" value="Genomic_DNA"/>
</dbReference>
<feature type="transmembrane region" description="Helical" evidence="1">
    <location>
        <begin position="166"/>
        <end position="192"/>
    </location>
</feature>
<dbReference type="AlphaFoldDB" id="A0A841GTI1"/>
<proteinExistence type="predicted"/>
<keyword evidence="2" id="KW-0418">Kinase</keyword>
<protein>
    <submittedName>
        <fullName evidence="2">Dolichol kinase</fullName>
    </submittedName>
</protein>
<dbReference type="InterPro" id="IPR037997">
    <property type="entry name" value="Dgk1-like"/>
</dbReference>
<accession>A0A841GTI1</accession>
<feature type="transmembrane region" description="Helical" evidence="1">
    <location>
        <begin position="51"/>
        <end position="75"/>
    </location>
</feature>
<feature type="transmembrane region" description="Helical" evidence="1">
    <location>
        <begin position="128"/>
        <end position="145"/>
    </location>
</feature>
<dbReference type="PANTHER" id="PTHR31303">
    <property type="entry name" value="CTP-DEPENDENT DIACYLGLYCEROL KINASE 1"/>
    <property type="match status" value="1"/>
</dbReference>
<feature type="transmembrane region" description="Helical" evidence="1">
    <location>
        <begin position="104"/>
        <end position="122"/>
    </location>
</feature>
<keyword evidence="1" id="KW-0472">Membrane</keyword>
<dbReference type="GO" id="GO:0004143">
    <property type="term" value="F:ATP-dependent diacylglycerol kinase activity"/>
    <property type="evidence" value="ECO:0007669"/>
    <property type="project" value="InterPro"/>
</dbReference>
<sequence length="222" mass="23407">MEKPRNTVVNTAGITVAVANGPGRAHAARGGGMRRELMRKSFHMSSMALPLFAWIAPRAVGLAVLVPLAVIAVVVDSVRLRFRGPRYVFLRATRTMLRVHERRGFAGATYMAVAYATALLAFPQPIAVAGMLYNALGDAAAALVGKRWGRHRTSWGKSWEGYAAGMATSMAVGFAVPGIPPAAAVIGAVAASTLEFLPLPLDDNLRVTLGGALACWLAATLL</sequence>